<dbReference type="FunFam" id="1.20.272.10:FF:000001">
    <property type="entry name" value="Putative AAA family ATPase"/>
    <property type="match status" value="1"/>
</dbReference>
<keyword evidence="5" id="KW-0067">ATP-binding</keyword>
<dbReference type="InterPro" id="IPR032423">
    <property type="entry name" value="AAA_assoc_2"/>
</dbReference>
<dbReference type="Gene3D" id="1.10.8.60">
    <property type="match status" value="1"/>
</dbReference>
<dbReference type="InterPro" id="IPR003959">
    <property type="entry name" value="ATPase_AAA_core"/>
</dbReference>
<dbReference type="InterPro" id="IPR008921">
    <property type="entry name" value="DNA_pol3_clamp-load_cplx_C"/>
</dbReference>
<dbReference type="Pfam" id="PF00004">
    <property type="entry name" value="AAA"/>
    <property type="match status" value="1"/>
</dbReference>
<dbReference type="AlphaFoldDB" id="A0A1J0KW38"/>
<evidence type="ECO:0000313" key="7">
    <source>
        <dbReference type="EMBL" id="APC97935.1"/>
    </source>
</evidence>
<name>A0A1J0KW38_9GAMM</name>
<evidence type="ECO:0000256" key="5">
    <source>
        <dbReference type="ARBA" id="ARBA00022840"/>
    </source>
</evidence>
<comment type="similarity">
    <text evidence="2">Belongs to the AAA ATPase family. RarA/MGS1/WRNIP1 subfamily.</text>
</comment>
<reference evidence="8" key="1">
    <citation type="submission" date="2014-10" db="EMBL/GenBank/DDBJ databases">
        <authorList>
            <person name="Kuske C.R."/>
            <person name="Challacombe J.F."/>
            <person name="Daligault H.E."/>
            <person name="Davenport K.W."/>
            <person name="Johnson S.L."/>
            <person name="Siddaramappa S."/>
            <person name="Petersen J.M."/>
        </authorList>
    </citation>
    <scope>NUCLEOTIDE SEQUENCE [LARGE SCALE GENOMIC DNA]</scope>
    <source>
        <strain evidence="8">CA97-1460</strain>
    </source>
</reference>
<dbReference type="STRING" id="1542390.KX01_976"/>
<dbReference type="PANTHER" id="PTHR13779">
    <property type="entry name" value="WERNER HELICASE-INTERACTING PROTEIN 1 FAMILY MEMBER"/>
    <property type="match status" value="1"/>
</dbReference>
<dbReference type="PANTHER" id="PTHR13779:SF7">
    <property type="entry name" value="ATPASE WRNIP1"/>
    <property type="match status" value="1"/>
</dbReference>
<dbReference type="Pfam" id="PF16193">
    <property type="entry name" value="AAA_assoc_2"/>
    <property type="match status" value="1"/>
</dbReference>
<proteinExistence type="inferred from homology"/>
<evidence type="ECO:0000259" key="6">
    <source>
        <dbReference type="SMART" id="SM00382"/>
    </source>
</evidence>
<accession>A0A1J0KW38</accession>
<organism evidence="7 8">
    <name type="scientific">Francisella frigiditurris</name>
    <dbReference type="NCBI Taxonomy" id="1542390"/>
    <lineage>
        <taxon>Bacteria</taxon>
        <taxon>Pseudomonadati</taxon>
        <taxon>Pseudomonadota</taxon>
        <taxon>Gammaproteobacteria</taxon>
        <taxon>Thiotrichales</taxon>
        <taxon>Francisellaceae</taxon>
        <taxon>Francisella</taxon>
    </lineage>
</organism>
<dbReference type="SMART" id="SM00382">
    <property type="entry name" value="AAA"/>
    <property type="match status" value="1"/>
</dbReference>
<dbReference type="CDD" id="cd00009">
    <property type="entry name" value="AAA"/>
    <property type="match status" value="1"/>
</dbReference>
<dbReference type="Gene3D" id="1.20.272.10">
    <property type="match status" value="1"/>
</dbReference>
<evidence type="ECO:0000256" key="1">
    <source>
        <dbReference type="ARBA" id="ARBA00002393"/>
    </source>
</evidence>
<dbReference type="SUPFAM" id="SSF52540">
    <property type="entry name" value="P-loop containing nucleoside triphosphate hydrolases"/>
    <property type="match status" value="1"/>
</dbReference>
<dbReference type="InterPro" id="IPR003593">
    <property type="entry name" value="AAA+_ATPase"/>
</dbReference>
<dbReference type="KEGG" id="frc:KX01_976"/>
<dbReference type="InterPro" id="IPR021886">
    <property type="entry name" value="MgsA_C"/>
</dbReference>
<evidence type="ECO:0000313" key="8">
    <source>
        <dbReference type="Proteomes" id="UP000182521"/>
    </source>
</evidence>
<dbReference type="GO" id="GO:0008047">
    <property type="term" value="F:enzyme activator activity"/>
    <property type="evidence" value="ECO:0007669"/>
    <property type="project" value="TreeGrafter"/>
</dbReference>
<dbReference type="GO" id="GO:0005524">
    <property type="term" value="F:ATP binding"/>
    <property type="evidence" value="ECO:0007669"/>
    <property type="project" value="UniProtKB-KW"/>
</dbReference>
<dbReference type="GO" id="GO:0003677">
    <property type="term" value="F:DNA binding"/>
    <property type="evidence" value="ECO:0007669"/>
    <property type="project" value="InterPro"/>
</dbReference>
<keyword evidence="4" id="KW-0547">Nucleotide-binding</keyword>
<dbReference type="CDD" id="cd18139">
    <property type="entry name" value="HLD_clamp_RarA"/>
    <property type="match status" value="1"/>
</dbReference>
<dbReference type="Gene3D" id="1.10.3710.10">
    <property type="entry name" value="DNA polymerase III clamp loader subunits, C-terminal domain"/>
    <property type="match status" value="1"/>
</dbReference>
<dbReference type="RefSeq" id="WP_071663906.1">
    <property type="nucleotide sequence ID" value="NZ_CP009654.1"/>
</dbReference>
<keyword evidence="8" id="KW-1185">Reference proteome</keyword>
<protein>
    <recommendedName>
        <fullName evidence="3">Replication-associated recombination protein A</fullName>
    </recommendedName>
</protein>
<dbReference type="Pfam" id="PF12002">
    <property type="entry name" value="MgsA_C"/>
    <property type="match status" value="1"/>
</dbReference>
<sequence>MKNYIPLSARIRPTSINEIVGQKHLLSPNGILTKMLNSDGIFSLVLCGKPGTGKTTLARIIAKSKQLAFFELSAVDSGVKEVRKLISENEKLDSFVLFLDEIHRFNKSQQDLLLPYIESGKIILIGATTENPTYYLNDALVSRLLIVRLYPLKKDEVRELIDRVLKKDDELSSKKVSIQEDLYNSFYNFSDGDCRKIINLIERMYLLSDKKNEIVFDEKLFDIAIGDVVRDFHREGKEFYEQLSAFHKSIRGTDPDAAIFWLALMLDNGVDPLVVARRMLCIASEDIGNADPQAIRIAIDAWNAYEKLGLPEGRLVLAQAAIYLAVAPKSNASYTAYSDALSMVKSSRNIEVPKHLKNYKDSNYLYPHDYPNSFVKQEYFPDNIKGEFYQPSVNGFESKIKSKLDSIKKIKSSDSN</sequence>
<gene>
    <name evidence="7" type="ORF">KX01_976</name>
</gene>
<feature type="domain" description="AAA+ ATPase" evidence="6">
    <location>
        <begin position="40"/>
        <end position="155"/>
    </location>
</feature>
<comment type="function">
    <text evidence="1">DNA-dependent ATPase that plays important roles in cellular responses to stalled DNA replication processes.</text>
</comment>
<dbReference type="InterPro" id="IPR051314">
    <property type="entry name" value="AAA_ATPase_RarA/MGS1/WRNIP1"/>
</dbReference>
<dbReference type="Proteomes" id="UP000182521">
    <property type="component" value="Chromosome"/>
</dbReference>
<dbReference type="GO" id="GO:0000731">
    <property type="term" value="P:DNA synthesis involved in DNA repair"/>
    <property type="evidence" value="ECO:0007669"/>
    <property type="project" value="TreeGrafter"/>
</dbReference>
<evidence type="ECO:0000256" key="4">
    <source>
        <dbReference type="ARBA" id="ARBA00022741"/>
    </source>
</evidence>
<evidence type="ECO:0000256" key="3">
    <source>
        <dbReference type="ARBA" id="ARBA00020776"/>
    </source>
</evidence>
<dbReference type="InterPro" id="IPR027417">
    <property type="entry name" value="P-loop_NTPase"/>
</dbReference>
<dbReference type="GO" id="GO:0006261">
    <property type="term" value="P:DNA-templated DNA replication"/>
    <property type="evidence" value="ECO:0007669"/>
    <property type="project" value="TreeGrafter"/>
</dbReference>
<dbReference type="GO" id="GO:0017116">
    <property type="term" value="F:single-stranded DNA helicase activity"/>
    <property type="evidence" value="ECO:0007669"/>
    <property type="project" value="TreeGrafter"/>
</dbReference>
<dbReference type="SUPFAM" id="SSF48019">
    <property type="entry name" value="post-AAA+ oligomerization domain-like"/>
    <property type="match status" value="1"/>
</dbReference>
<evidence type="ECO:0000256" key="2">
    <source>
        <dbReference type="ARBA" id="ARBA00008959"/>
    </source>
</evidence>
<dbReference type="GO" id="GO:0016887">
    <property type="term" value="F:ATP hydrolysis activity"/>
    <property type="evidence" value="ECO:0007669"/>
    <property type="project" value="InterPro"/>
</dbReference>
<dbReference type="OrthoDB" id="9778364at2"/>
<dbReference type="Gene3D" id="3.40.50.300">
    <property type="entry name" value="P-loop containing nucleotide triphosphate hydrolases"/>
    <property type="match status" value="1"/>
</dbReference>
<dbReference type="EMBL" id="CP009654">
    <property type="protein sequence ID" value="APC97935.1"/>
    <property type="molecule type" value="Genomic_DNA"/>
</dbReference>